<dbReference type="InterPro" id="IPR024935">
    <property type="entry name" value="Rubredoxin_dom"/>
</dbReference>
<dbReference type="Proteomes" id="UP000516046">
    <property type="component" value="Chromosome"/>
</dbReference>
<reference evidence="7 8" key="1">
    <citation type="submission" date="2020-08" db="EMBL/GenBank/DDBJ databases">
        <authorList>
            <person name="Ren C."/>
            <person name="Gu Y."/>
            <person name="Xu Y."/>
        </authorList>
    </citation>
    <scope>NUCLEOTIDE SEQUENCE [LARGE SCALE GENOMIC DNA]</scope>
    <source>
        <strain evidence="7 8">LBM18003</strain>
    </source>
</reference>
<dbReference type="SMART" id="SM00903">
    <property type="entry name" value="Flavin_Reduct"/>
    <property type="match status" value="1"/>
</dbReference>
<dbReference type="PROSITE" id="PS50903">
    <property type="entry name" value="RUBREDOXIN_LIKE"/>
    <property type="match status" value="1"/>
</dbReference>
<dbReference type="RefSeq" id="WP_212508250.1">
    <property type="nucleotide sequence ID" value="NZ_CP060696.1"/>
</dbReference>
<keyword evidence="4" id="KW-0560">Oxidoreductase</keyword>
<protein>
    <submittedName>
        <fullName evidence="7">Flavin reductase</fullName>
    </submittedName>
</protein>
<organism evidence="7 8">
    <name type="scientific">Caproicibacterium amylolyticum</name>
    <dbReference type="NCBI Taxonomy" id="2766537"/>
    <lineage>
        <taxon>Bacteria</taxon>
        <taxon>Bacillati</taxon>
        <taxon>Bacillota</taxon>
        <taxon>Clostridia</taxon>
        <taxon>Eubacteriales</taxon>
        <taxon>Oscillospiraceae</taxon>
        <taxon>Caproicibacterium</taxon>
    </lineage>
</organism>
<evidence type="ECO:0000256" key="3">
    <source>
        <dbReference type="ARBA" id="ARBA00022982"/>
    </source>
</evidence>
<evidence type="ECO:0000256" key="5">
    <source>
        <dbReference type="ARBA" id="ARBA00023004"/>
    </source>
</evidence>
<dbReference type="Gene3D" id="2.20.28.10">
    <property type="match status" value="1"/>
</dbReference>
<feature type="domain" description="Rubredoxin-like" evidence="6">
    <location>
        <begin position="177"/>
        <end position="218"/>
    </location>
</feature>
<dbReference type="InterPro" id="IPR002563">
    <property type="entry name" value="Flavin_Rdtase-like_dom"/>
</dbReference>
<evidence type="ECO:0000313" key="7">
    <source>
        <dbReference type="EMBL" id="QNO19181.1"/>
    </source>
</evidence>
<gene>
    <name evidence="7" type="ORF">H6X83_06150</name>
</gene>
<dbReference type="SUPFAM" id="SSF50475">
    <property type="entry name" value="FMN-binding split barrel"/>
    <property type="match status" value="1"/>
</dbReference>
<keyword evidence="1" id="KW-0813">Transport</keyword>
<dbReference type="InterPro" id="IPR018527">
    <property type="entry name" value="Rubredoxin_Fe_BS"/>
</dbReference>
<keyword evidence="5" id="KW-0408">Iron</keyword>
<keyword evidence="3" id="KW-0249">Electron transport</keyword>
<dbReference type="PANTHER" id="PTHR30466:SF1">
    <property type="entry name" value="FMN REDUCTASE (NADH) RUTF"/>
    <property type="match status" value="1"/>
</dbReference>
<keyword evidence="2" id="KW-0479">Metal-binding</keyword>
<dbReference type="AlphaFoldDB" id="A0A7G9WKG9"/>
<proteinExistence type="predicted"/>
<dbReference type="InterPro" id="IPR050268">
    <property type="entry name" value="NADH-dep_flavin_reductase"/>
</dbReference>
<evidence type="ECO:0000256" key="2">
    <source>
        <dbReference type="ARBA" id="ARBA00022723"/>
    </source>
</evidence>
<dbReference type="PANTHER" id="PTHR30466">
    <property type="entry name" value="FLAVIN REDUCTASE"/>
    <property type="match status" value="1"/>
</dbReference>
<evidence type="ECO:0000256" key="4">
    <source>
        <dbReference type="ARBA" id="ARBA00023002"/>
    </source>
</evidence>
<name>A0A7G9WKG9_9FIRM</name>
<evidence type="ECO:0000259" key="6">
    <source>
        <dbReference type="PROSITE" id="PS50903"/>
    </source>
</evidence>
<dbReference type="InterPro" id="IPR012349">
    <property type="entry name" value="Split_barrel_FMN-bd"/>
</dbReference>
<accession>A0A7G9WKG9</accession>
<sequence>MKNESLFSLTYGMYAIGVTDGMKPSACIVNTVTQAANQPNMLTISMNRRNYSYECIRRNGLFTVSVLSEDTSGAVIGALGFNSGRNGNKLDNIRYKMLREGVPVIKENSCCWFLCKAVDSMETPTHTVFLAEILAGSDKTVGKPMTYEYYHRVIKGNAPKSAPTYQEPTPDLSGNDGESFICRVCRYVYDDPITPFEELPEDWVCPICGAPKSAFQRKGNTK</sequence>
<dbReference type="EMBL" id="CP060696">
    <property type="protein sequence ID" value="QNO19181.1"/>
    <property type="molecule type" value="Genomic_DNA"/>
</dbReference>
<dbReference type="PROSITE" id="PS00202">
    <property type="entry name" value="RUBREDOXIN"/>
    <property type="match status" value="1"/>
</dbReference>
<dbReference type="Pfam" id="PF00301">
    <property type="entry name" value="Rubredoxin"/>
    <property type="match status" value="1"/>
</dbReference>
<dbReference type="GO" id="GO:0010181">
    <property type="term" value="F:FMN binding"/>
    <property type="evidence" value="ECO:0007669"/>
    <property type="project" value="InterPro"/>
</dbReference>
<dbReference type="Gene3D" id="2.30.110.10">
    <property type="entry name" value="Electron Transport, Fmn-binding Protein, Chain A"/>
    <property type="match status" value="1"/>
</dbReference>
<keyword evidence="8" id="KW-1185">Reference proteome</keyword>
<dbReference type="SUPFAM" id="SSF57802">
    <property type="entry name" value="Rubredoxin-like"/>
    <property type="match status" value="1"/>
</dbReference>
<evidence type="ECO:0000256" key="1">
    <source>
        <dbReference type="ARBA" id="ARBA00022448"/>
    </source>
</evidence>
<dbReference type="InterPro" id="IPR024934">
    <property type="entry name" value="Rubredoxin-like_dom"/>
</dbReference>
<dbReference type="Pfam" id="PF01613">
    <property type="entry name" value="Flavin_Reduct"/>
    <property type="match status" value="1"/>
</dbReference>
<dbReference type="GO" id="GO:0005506">
    <property type="term" value="F:iron ion binding"/>
    <property type="evidence" value="ECO:0007669"/>
    <property type="project" value="InterPro"/>
</dbReference>
<dbReference type="GO" id="GO:0042602">
    <property type="term" value="F:riboflavin reductase (NADPH) activity"/>
    <property type="evidence" value="ECO:0007669"/>
    <property type="project" value="TreeGrafter"/>
</dbReference>
<dbReference type="CDD" id="cd00730">
    <property type="entry name" value="rubredoxin"/>
    <property type="match status" value="1"/>
</dbReference>
<dbReference type="KEGG" id="caml:H6X83_06150"/>
<evidence type="ECO:0000313" key="8">
    <source>
        <dbReference type="Proteomes" id="UP000516046"/>
    </source>
</evidence>